<dbReference type="CDD" id="cd10917">
    <property type="entry name" value="CE4_NodB_like_6s_7s"/>
    <property type="match status" value="2"/>
</dbReference>
<dbReference type="InterPro" id="IPR011330">
    <property type="entry name" value="Glyco_hydro/deAcase_b/a-brl"/>
</dbReference>
<feature type="domain" description="NodB homology" evidence="1">
    <location>
        <begin position="277"/>
        <end position="458"/>
    </location>
</feature>
<protein>
    <submittedName>
        <fullName evidence="2">Polysaccharide deacetylase family protein</fullName>
    </submittedName>
</protein>
<feature type="domain" description="NodB homology" evidence="1">
    <location>
        <begin position="56"/>
        <end position="234"/>
    </location>
</feature>
<name>A0ABT3DCB3_9BACI</name>
<proteinExistence type="predicted"/>
<evidence type="ECO:0000259" key="1">
    <source>
        <dbReference type="PROSITE" id="PS51677"/>
    </source>
</evidence>
<dbReference type="SUPFAM" id="SSF88713">
    <property type="entry name" value="Glycoside hydrolase/deacetylase"/>
    <property type="match status" value="2"/>
</dbReference>
<dbReference type="PROSITE" id="PS51677">
    <property type="entry name" value="NODB"/>
    <property type="match status" value="2"/>
</dbReference>
<dbReference type="RefSeq" id="WP_264141459.1">
    <property type="nucleotide sequence ID" value="NZ_JAOYEY010000019.1"/>
</dbReference>
<dbReference type="InterPro" id="IPR050248">
    <property type="entry name" value="Polysacc_deacetylase_ArnD"/>
</dbReference>
<accession>A0ABT3DCB3</accession>
<keyword evidence="3" id="KW-1185">Reference proteome</keyword>
<sequence length="472" mass="53183">MKKFHIVFFCLLVMTLTGCTFKKSEPEITAVSPKMEIPKKEKEATPAITQIATTEKKMALTFNGLSDKETMLNLLDELDRLGIKSTFFLQGMRVAEDPELAKEILARGHTIQNNTLNHVLPNKLNYEVAYVEVALANKIFQEHLNIQPSYIRSRSGDSSQSLEEAAAQLDMQVISNTINPQDSKMQSAEDIAAYIKQFSNRGAIIQLNTYINPEVIRAIELIYNDAVASGYTLTTFEEVEKGNYLTEEKPSTNHLAVNPDYEESKPTIIHKFSTKDKEIALTFDDWASDEGISKVLDILDTYHIKSTFFLIGTGVEKNPQLAKLIVERGHEVASHSYSHKVVTEMDPLDLQEDIVKNDQVLSYALQEKPVNYFRPTQGILDTKSAKAITATGIDYIIQYDVTSLDWDMSRSDQDIYNRVVSRVEPGSIITMHILDKSHTVKVLPSIIENLQQKGYTFRTISEMITKNIEGGS</sequence>
<evidence type="ECO:0000313" key="2">
    <source>
        <dbReference type="EMBL" id="MCV9884506.1"/>
    </source>
</evidence>
<comment type="caution">
    <text evidence="2">The sequence shown here is derived from an EMBL/GenBank/DDBJ whole genome shotgun (WGS) entry which is preliminary data.</text>
</comment>
<dbReference type="EMBL" id="JAOYEY010000019">
    <property type="protein sequence ID" value="MCV9884506.1"/>
    <property type="molecule type" value="Genomic_DNA"/>
</dbReference>
<gene>
    <name evidence="2" type="ORF">OIH86_02450</name>
</gene>
<dbReference type="InterPro" id="IPR002509">
    <property type="entry name" value="NODB_dom"/>
</dbReference>
<reference evidence="2 3" key="1">
    <citation type="submission" date="2022-10" db="EMBL/GenBank/DDBJ databases">
        <title>Draft genome assembly of moderately radiation resistant bacterium Metabacillus halosaccharovorans.</title>
        <authorList>
            <person name="Pal S."/>
            <person name="Gopinathan A."/>
        </authorList>
    </citation>
    <scope>NUCLEOTIDE SEQUENCE [LARGE SCALE GENOMIC DNA]</scope>
    <source>
        <strain evidence="2 3">VITHBRA001</strain>
    </source>
</reference>
<dbReference type="PANTHER" id="PTHR10587">
    <property type="entry name" value="GLYCOSYL TRANSFERASE-RELATED"/>
    <property type="match status" value="1"/>
</dbReference>
<dbReference type="Proteomes" id="UP001526147">
    <property type="component" value="Unassembled WGS sequence"/>
</dbReference>
<dbReference type="PROSITE" id="PS51257">
    <property type="entry name" value="PROKAR_LIPOPROTEIN"/>
    <property type="match status" value="1"/>
</dbReference>
<organism evidence="2 3">
    <name type="scientific">Metabacillus halosaccharovorans</name>
    <dbReference type="NCBI Taxonomy" id="930124"/>
    <lineage>
        <taxon>Bacteria</taxon>
        <taxon>Bacillati</taxon>
        <taxon>Bacillota</taxon>
        <taxon>Bacilli</taxon>
        <taxon>Bacillales</taxon>
        <taxon>Bacillaceae</taxon>
        <taxon>Metabacillus</taxon>
    </lineage>
</organism>
<dbReference type="Gene3D" id="3.20.20.370">
    <property type="entry name" value="Glycoside hydrolase/deacetylase"/>
    <property type="match status" value="2"/>
</dbReference>
<dbReference type="Pfam" id="PF01522">
    <property type="entry name" value="Polysacc_deac_1"/>
    <property type="match status" value="2"/>
</dbReference>
<evidence type="ECO:0000313" key="3">
    <source>
        <dbReference type="Proteomes" id="UP001526147"/>
    </source>
</evidence>